<accession>A0A4Y8D9P5</accession>
<comment type="caution">
    <text evidence="8">The sequence shown here is derived from an EMBL/GenBank/DDBJ whole genome shotgun (WGS) entry which is preliminary data.</text>
</comment>
<evidence type="ECO:0000313" key="8">
    <source>
        <dbReference type="EMBL" id="TEY71700.1"/>
    </source>
</evidence>
<dbReference type="InterPro" id="IPR050390">
    <property type="entry name" value="C5-Methyltransferase"/>
</dbReference>
<evidence type="ECO:0000256" key="6">
    <source>
        <dbReference type="RuleBase" id="RU000417"/>
    </source>
</evidence>
<dbReference type="InterPro" id="IPR001525">
    <property type="entry name" value="C5_MeTfrase"/>
</dbReference>
<feature type="compositionally biased region" description="Acidic residues" evidence="7">
    <location>
        <begin position="487"/>
        <end position="498"/>
    </location>
</feature>
<evidence type="ECO:0000256" key="1">
    <source>
        <dbReference type="ARBA" id="ARBA00022603"/>
    </source>
</evidence>
<comment type="catalytic activity">
    <reaction evidence="6">
        <text>a 2'-deoxycytidine in DNA + S-adenosyl-L-methionine = a 5-methyl-2'-deoxycytidine in DNA + S-adenosyl-L-homocysteine + H(+)</text>
        <dbReference type="Rhea" id="RHEA:13681"/>
        <dbReference type="Rhea" id="RHEA-COMP:11369"/>
        <dbReference type="Rhea" id="RHEA-COMP:11370"/>
        <dbReference type="ChEBI" id="CHEBI:15378"/>
        <dbReference type="ChEBI" id="CHEBI:57856"/>
        <dbReference type="ChEBI" id="CHEBI:59789"/>
        <dbReference type="ChEBI" id="CHEBI:85452"/>
        <dbReference type="ChEBI" id="CHEBI:85454"/>
        <dbReference type="EC" id="2.1.1.37"/>
    </reaction>
</comment>
<dbReference type="PROSITE" id="PS51679">
    <property type="entry name" value="SAM_MT_C5"/>
    <property type="match status" value="1"/>
</dbReference>
<dbReference type="SUPFAM" id="SSF53335">
    <property type="entry name" value="S-adenosyl-L-methionine-dependent methyltransferases"/>
    <property type="match status" value="1"/>
</dbReference>
<dbReference type="EMBL" id="PHWZ01000088">
    <property type="protein sequence ID" value="TEY71700.1"/>
    <property type="molecule type" value="Genomic_DNA"/>
</dbReference>
<dbReference type="Pfam" id="PF00145">
    <property type="entry name" value="DNA_methylase"/>
    <property type="match status" value="1"/>
</dbReference>
<dbReference type="Gene3D" id="3.40.50.150">
    <property type="entry name" value="Vaccinia Virus protein VP39"/>
    <property type="match status" value="1"/>
</dbReference>
<organism evidence="8 9">
    <name type="scientific">Botryotinia calthae</name>
    <dbReference type="NCBI Taxonomy" id="38488"/>
    <lineage>
        <taxon>Eukaryota</taxon>
        <taxon>Fungi</taxon>
        <taxon>Dikarya</taxon>
        <taxon>Ascomycota</taxon>
        <taxon>Pezizomycotina</taxon>
        <taxon>Leotiomycetes</taxon>
        <taxon>Helotiales</taxon>
        <taxon>Sclerotiniaceae</taxon>
        <taxon>Botryotinia</taxon>
    </lineage>
</organism>
<dbReference type="GO" id="GO:0032259">
    <property type="term" value="P:methylation"/>
    <property type="evidence" value="ECO:0007669"/>
    <property type="project" value="UniProtKB-KW"/>
</dbReference>
<dbReference type="PANTHER" id="PTHR10629:SF52">
    <property type="entry name" value="DNA (CYTOSINE-5)-METHYLTRANSFERASE 1"/>
    <property type="match status" value="1"/>
</dbReference>
<keyword evidence="3 4" id="KW-0949">S-adenosyl-L-methionine</keyword>
<gene>
    <name evidence="8" type="ORF">BOTCAL_0088g00340</name>
</gene>
<evidence type="ECO:0000256" key="3">
    <source>
        <dbReference type="ARBA" id="ARBA00022691"/>
    </source>
</evidence>
<dbReference type="GO" id="GO:0044027">
    <property type="term" value="P:negative regulation of gene expression via chromosomal CpG island methylation"/>
    <property type="evidence" value="ECO:0007669"/>
    <property type="project" value="TreeGrafter"/>
</dbReference>
<evidence type="ECO:0000256" key="2">
    <source>
        <dbReference type="ARBA" id="ARBA00022679"/>
    </source>
</evidence>
<dbReference type="OrthoDB" id="5376140at2759"/>
<dbReference type="PRINTS" id="PR00105">
    <property type="entry name" value="C5METTRFRASE"/>
</dbReference>
<feature type="compositionally biased region" description="Basic and acidic residues" evidence="7">
    <location>
        <begin position="624"/>
        <end position="642"/>
    </location>
</feature>
<sequence>MPEEHLAYSKGNKERLERERKQEMDKMHGKNLNALDIFSGAGGSSQGLHESGVIGTTYAIESDTAACETFKKNFPDAIVYNYDANKFLERVMNINAGHVEGISYDTAGNVMSKMPAKGDIDMIVGGPPCQEWSRANRQNNPNKILKKPICPMREAIATLLSYVEFYRPEYFLLENVPGIKHHPLNGNDIPNYPSDGGPLKNGAMKFIFRVLTSLGYQCQHAILQAGAYGVPSSRTRVMIWACLPGNKLPKYPEPTNVFKSVPRNPPYLRRSAPHRPINIGDCISDLSLIEVENPHEEINHSTSKNKKKVGLGKQIYASTLRSEYQRRVQNSDSCQPLHNHVTGRISNERVRTVPLEAGADYRRMDEKLMTKAMGEVLEKMRKNKNYRNKKLEGRYGRLSVDELFKIFTTTRDKWTLHPYLPRLFTIRELARGMGFPDSFVWDMVITKLPDVLKQIGNAVPPPFARALGNELRKVLQELEYTSRESKDDEEMVDQDEISTNDQANQNMDIIEEIFAMSETDSDEEIDDITIAQLERQFNQSTDNQTDAGSEDDDEKNADADDEVTDESDVDIDGDMEDREDENDLESEDDNENNWSTDEEMLNDSEVDADEDIEGQVGQVGQDILKFEEEIERNLDTDERMSEGSDIDADEDMKDRDDLESSADEDDINRIIGSEEKYGANTRMQMEEGIGTGGSRNDAIVIDDSE</sequence>
<reference evidence="8 9" key="1">
    <citation type="submission" date="2017-11" db="EMBL/GenBank/DDBJ databases">
        <title>Comparative genomics of Botrytis spp.</title>
        <authorList>
            <person name="Valero-Jimenez C.A."/>
            <person name="Tapia P."/>
            <person name="Veloso J."/>
            <person name="Silva-Moreno E."/>
            <person name="Staats M."/>
            <person name="Valdes J.H."/>
            <person name="Van Kan J.A.L."/>
        </authorList>
    </citation>
    <scope>NUCLEOTIDE SEQUENCE [LARGE SCALE GENOMIC DNA]</scope>
    <source>
        <strain evidence="8 9">MUCL2830</strain>
    </source>
</reference>
<dbReference type="GO" id="GO:0005634">
    <property type="term" value="C:nucleus"/>
    <property type="evidence" value="ECO:0007669"/>
    <property type="project" value="TreeGrafter"/>
</dbReference>
<dbReference type="GO" id="GO:0003886">
    <property type="term" value="F:DNA (cytosine-5-)-methyltransferase activity"/>
    <property type="evidence" value="ECO:0007669"/>
    <property type="project" value="UniProtKB-EC"/>
</dbReference>
<feature type="active site" evidence="4">
    <location>
        <position position="129"/>
    </location>
</feature>
<evidence type="ECO:0000256" key="4">
    <source>
        <dbReference type="PROSITE-ProRule" id="PRU01016"/>
    </source>
</evidence>
<evidence type="ECO:0000256" key="7">
    <source>
        <dbReference type="SAM" id="MobiDB-lite"/>
    </source>
</evidence>
<dbReference type="STRING" id="38488.A0A4Y8D9P5"/>
<feature type="region of interest" description="Disordered" evidence="7">
    <location>
        <begin position="1"/>
        <end position="25"/>
    </location>
</feature>
<feature type="compositionally biased region" description="Polar residues" evidence="7">
    <location>
        <begin position="536"/>
        <end position="547"/>
    </location>
</feature>
<dbReference type="NCBIfam" id="TIGR00675">
    <property type="entry name" value="dcm"/>
    <property type="match status" value="1"/>
</dbReference>
<dbReference type="InterPro" id="IPR029063">
    <property type="entry name" value="SAM-dependent_MTases_sf"/>
</dbReference>
<feature type="compositionally biased region" description="Acidic residues" evidence="7">
    <location>
        <begin position="548"/>
        <end position="613"/>
    </location>
</feature>
<dbReference type="PANTHER" id="PTHR10629">
    <property type="entry name" value="CYTOSINE-SPECIFIC METHYLTRANSFERASE"/>
    <property type="match status" value="1"/>
</dbReference>
<feature type="region of interest" description="Disordered" evidence="7">
    <location>
        <begin position="481"/>
        <end position="506"/>
    </location>
</feature>
<keyword evidence="1 4" id="KW-0489">Methyltransferase</keyword>
<dbReference type="Gene3D" id="3.90.120.10">
    <property type="entry name" value="DNA Methylase, subunit A, domain 2"/>
    <property type="match status" value="1"/>
</dbReference>
<evidence type="ECO:0000256" key="5">
    <source>
        <dbReference type="RuleBase" id="RU000416"/>
    </source>
</evidence>
<comment type="similarity">
    <text evidence="4 5">Belongs to the class I-like SAM-binding methyltransferase superfamily. C5-methyltransferase family.</text>
</comment>
<keyword evidence="2 4" id="KW-0808">Transferase</keyword>
<evidence type="ECO:0000313" key="9">
    <source>
        <dbReference type="Proteomes" id="UP000297299"/>
    </source>
</evidence>
<dbReference type="Proteomes" id="UP000297299">
    <property type="component" value="Unassembled WGS sequence"/>
</dbReference>
<proteinExistence type="inferred from homology"/>
<keyword evidence="9" id="KW-1185">Reference proteome</keyword>
<dbReference type="GO" id="GO:0003677">
    <property type="term" value="F:DNA binding"/>
    <property type="evidence" value="ECO:0007669"/>
    <property type="project" value="TreeGrafter"/>
</dbReference>
<name>A0A4Y8D9P5_9HELO</name>
<dbReference type="EC" id="2.1.1.37" evidence="6"/>
<dbReference type="InterPro" id="IPR018117">
    <property type="entry name" value="C5_DNA_meth_AS"/>
</dbReference>
<protein>
    <recommendedName>
        <fullName evidence="6">Cytosine-specific methyltransferase</fullName>
        <ecNumber evidence="6">2.1.1.37</ecNumber>
    </recommendedName>
</protein>
<dbReference type="AlphaFoldDB" id="A0A4Y8D9P5"/>
<feature type="region of interest" description="Disordered" evidence="7">
    <location>
        <begin position="536"/>
        <end position="705"/>
    </location>
</feature>
<dbReference type="PROSITE" id="PS00094">
    <property type="entry name" value="C5_MTASE_1"/>
    <property type="match status" value="1"/>
</dbReference>